<dbReference type="EnsemblBacteria" id="AAQ67083">
    <property type="protein sequence ID" value="AAQ67083"/>
    <property type="gene ID" value="PG_2128"/>
</dbReference>
<evidence type="ECO:0000313" key="4">
    <source>
        <dbReference type="Proteomes" id="UP000000588"/>
    </source>
</evidence>
<dbReference type="InterPro" id="IPR048020">
    <property type="entry name" value="Transpos_IS3"/>
</dbReference>
<dbReference type="InterPro" id="IPR001584">
    <property type="entry name" value="Integrase_cat-core"/>
</dbReference>
<dbReference type="STRING" id="242619.PG_0008"/>
<accession>Q7M7A7</accession>
<gene>
    <name evidence="2" type="ordered locus">PG_0008</name>
    <name evidence="3" type="ordered locus">PG_2128</name>
</gene>
<dbReference type="GO" id="GO:0015074">
    <property type="term" value="P:DNA integration"/>
    <property type="evidence" value="ECO:0007669"/>
    <property type="project" value="InterPro"/>
</dbReference>
<dbReference type="DNASU" id="2552719"/>
<dbReference type="PANTHER" id="PTHR46889">
    <property type="entry name" value="TRANSPOSASE INSF FOR INSERTION SEQUENCE IS3B-RELATED"/>
    <property type="match status" value="1"/>
</dbReference>
<protein>
    <submittedName>
        <fullName evidence="2">ISPg5 transposase Orf2</fullName>
    </submittedName>
    <submittedName>
        <fullName evidence="3">ISPg5, transposase Orf2</fullName>
    </submittedName>
</protein>
<dbReference type="EnsemblBacteria" id="AAQ65266">
    <property type="protein sequence ID" value="AAQ65266"/>
    <property type="gene ID" value="PG_0008"/>
</dbReference>
<dbReference type="Gene3D" id="3.30.420.10">
    <property type="entry name" value="Ribonuclease H-like superfamily/Ribonuclease H"/>
    <property type="match status" value="1"/>
</dbReference>
<feature type="domain" description="Integrase catalytic" evidence="1">
    <location>
        <begin position="110"/>
        <end position="276"/>
    </location>
</feature>
<dbReference type="GO" id="GO:0003676">
    <property type="term" value="F:nucleic acid binding"/>
    <property type="evidence" value="ECO:0007669"/>
    <property type="project" value="InterPro"/>
</dbReference>
<dbReference type="KEGG" id="pgi:PG_0008"/>
<dbReference type="eggNOG" id="COG2801">
    <property type="taxonomic scope" value="Bacteria"/>
</dbReference>
<dbReference type="PANTHER" id="PTHR46889:SF5">
    <property type="entry name" value="INTEGRASE PROTEIN"/>
    <property type="match status" value="1"/>
</dbReference>
<dbReference type="NCBIfam" id="NF033516">
    <property type="entry name" value="transpos_IS3"/>
    <property type="match status" value="1"/>
</dbReference>
<dbReference type="SUPFAM" id="SSF53098">
    <property type="entry name" value="Ribonuclease H-like"/>
    <property type="match status" value="1"/>
</dbReference>
<dbReference type="InterPro" id="IPR012337">
    <property type="entry name" value="RNaseH-like_sf"/>
</dbReference>
<dbReference type="EMBL" id="AE015924">
    <property type="protein sequence ID" value="AAQ67083.1"/>
    <property type="molecule type" value="Genomic_DNA"/>
</dbReference>
<evidence type="ECO:0000313" key="2">
    <source>
        <dbReference type="EMBL" id="AAQ65266.1"/>
    </source>
</evidence>
<organism evidence="2 4">
    <name type="scientific">Porphyromonas gingivalis (strain ATCC BAA-308 / W83)</name>
    <dbReference type="NCBI Taxonomy" id="242619"/>
    <lineage>
        <taxon>Bacteria</taxon>
        <taxon>Pseudomonadati</taxon>
        <taxon>Bacteroidota</taxon>
        <taxon>Bacteroidia</taxon>
        <taxon>Bacteroidales</taxon>
        <taxon>Porphyromonadaceae</taxon>
        <taxon>Porphyromonas</taxon>
    </lineage>
</organism>
<dbReference type="PROSITE" id="PS50994">
    <property type="entry name" value="INTEGRASE"/>
    <property type="match status" value="1"/>
</dbReference>
<proteinExistence type="predicted"/>
<dbReference type="HOGENOM" id="CLU_027402_4_2_10"/>
<reference evidence="2 4" key="1">
    <citation type="journal article" date="2003" name="J. Bacteriol.">
        <title>Complete genome sequence of the oral pathogenic bacterium Porphyromonas gingivalis strain W83.</title>
        <authorList>
            <person name="Nelson K."/>
            <person name="Fleishmann R."/>
            <person name="DeBoy R."/>
            <person name="Paulsen I."/>
            <person name="Fouts D."/>
            <person name="Eisen J."/>
            <person name="Daugherty S."/>
            <person name="Dodson R."/>
            <person name="Durkin A."/>
            <person name="Gwinn M."/>
            <person name="Haft D."/>
            <person name="Kolonay J."/>
            <person name="Nelson W."/>
            <person name="White O."/>
            <person name="Mason T."/>
            <person name="Tallon L."/>
            <person name="Gray J."/>
            <person name="Granger D."/>
            <person name="Tettelin H."/>
            <person name="Dong H."/>
            <person name="Galvin J."/>
            <person name="Duncan M."/>
            <person name="Dewhirst F."/>
            <person name="Fraser C."/>
        </authorList>
    </citation>
    <scope>NUCLEOTIDE SEQUENCE [LARGE SCALE GENOMIC DNA]</scope>
    <source>
        <strain evidence="4">ATCC BAA-308 / W83</strain>
        <strain evidence="2">W83</strain>
    </source>
</reference>
<name>Q7M7A7_PORGI</name>
<dbReference type="KEGG" id="pgi:PG_2128"/>
<dbReference type="Proteomes" id="UP000000588">
    <property type="component" value="Chromosome"/>
</dbReference>
<dbReference type="AlphaFoldDB" id="Q7M7A7"/>
<dbReference type="InterPro" id="IPR050900">
    <property type="entry name" value="Transposase_IS3/IS150/IS904"/>
</dbReference>
<evidence type="ECO:0000259" key="1">
    <source>
        <dbReference type="PROSITE" id="PS50994"/>
    </source>
</evidence>
<evidence type="ECO:0000313" key="3">
    <source>
        <dbReference type="EMBL" id="AAQ67083.1"/>
    </source>
</evidence>
<dbReference type="Pfam" id="PF13683">
    <property type="entry name" value="rve_3"/>
    <property type="match status" value="1"/>
</dbReference>
<sequence length="312" mass="36492">MLGFSRQAFYKRHLNDLARHEEDVLCSSIIQYCWHLRQAEHLPQAGFRELMVLCQQYFGPKFTLGRDRFCALLRRHGMMLRKRSVRPRTTNSRHRLYKYEDLLNTEPKFVPQRPGELLVADITYVAYQDGFAYLSLLTDAYSRCIVGYCLHPTLEVEGCLNALHQAFAFYDQHQIDTTNMIHHSDRGIQYAGKSYTDLLHGRGWRISMTQTGDPLHNALAERMNNTLKNSWHISSSKQSFDQALLSVDRAVRMYNEARPHQALRAKTPMQVITPESENPLLARIEHWPEIAPELYRRMNVRQKANFARVNRN</sequence>
<dbReference type="EMBL" id="AE015924">
    <property type="protein sequence ID" value="AAQ65266.1"/>
    <property type="molecule type" value="Genomic_DNA"/>
</dbReference>
<dbReference type="InterPro" id="IPR036397">
    <property type="entry name" value="RNaseH_sf"/>
</dbReference>
<keyword evidence="4" id="KW-1185">Reference proteome</keyword>